<evidence type="ECO:0000313" key="4">
    <source>
        <dbReference type="EMBL" id="TGY55678.1"/>
    </source>
</evidence>
<evidence type="ECO:0000313" key="5">
    <source>
        <dbReference type="Proteomes" id="UP000289316"/>
    </source>
</evidence>
<dbReference type="EMBL" id="QZFR01000114">
    <property type="protein sequence ID" value="RXV64815.1"/>
    <property type="molecule type" value="Genomic_DNA"/>
</dbReference>
<dbReference type="RefSeq" id="WP_004047785.1">
    <property type="nucleotide sequence ID" value="NZ_BDFM01000353.1"/>
</dbReference>
<dbReference type="PROSITE" id="PS51257">
    <property type="entry name" value="PROKAR_LIPOPROTEIN"/>
    <property type="match status" value="1"/>
</dbReference>
<dbReference type="OrthoDB" id="9880852at2"/>
<name>A0A4Q2A743_9LACO</name>
<dbReference type="EMBL" id="CP040852">
    <property type="protein sequence ID" value="QIA90290.1"/>
    <property type="molecule type" value="Genomic_DNA"/>
</dbReference>
<evidence type="ECO:0000313" key="7">
    <source>
        <dbReference type="Proteomes" id="UP000463931"/>
    </source>
</evidence>
<feature type="compositionally biased region" description="Polar residues" evidence="1">
    <location>
        <begin position="88"/>
        <end position="103"/>
    </location>
</feature>
<organism evidence="3 5">
    <name type="scientific">Ligilactobacillus murinus</name>
    <dbReference type="NCBI Taxonomy" id="1622"/>
    <lineage>
        <taxon>Bacteria</taxon>
        <taxon>Bacillati</taxon>
        <taxon>Bacillota</taxon>
        <taxon>Bacilli</taxon>
        <taxon>Lactobacillales</taxon>
        <taxon>Lactobacillaceae</taxon>
        <taxon>Ligilactobacillus</taxon>
    </lineage>
</organism>
<dbReference type="Proteomes" id="UP000289316">
    <property type="component" value="Unassembled WGS sequence"/>
</dbReference>
<feature type="region of interest" description="Disordered" evidence="1">
    <location>
        <begin position="84"/>
        <end position="103"/>
    </location>
</feature>
<proteinExistence type="predicted"/>
<dbReference type="EMBL" id="SRYK01000018">
    <property type="protein sequence ID" value="TGY55678.1"/>
    <property type="molecule type" value="Genomic_DNA"/>
</dbReference>
<dbReference type="AlphaFoldDB" id="A0A4Q2A743"/>
<dbReference type="Proteomes" id="UP000306855">
    <property type="component" value="Unassembled WGS sequence"/>
</dbReference>
<reference evidence="2 7" key="2">
    <citation type="journal article" date="2019" name="Nat. Med.">
        <title>Preventing dysbiosis of the neonatal mouse intestinal microbiome protects against late-onset sepsis.</title>
        <authorList>
            <person name="Singer J.R."/>
            <person name="Blosser E.G."/>
            <person name="Zindl C.L."/>
            <person name="Silberger D.J."/>
            <person name="Conlan S."/>
            <person name="Laufer V.A."/>
            <person name="DiToro D."/>
            <person name="Deming C."/>
            <person name="Kumar R."/>
            <person name="Morrow C.D."/>
            <person name="Segre J.A."/>
            <person name="Gray M.J."/>
            <person name="Randolph D.A."/>
            <person name="Weaver C.T."/>
        </authorList>
    </citation>
    <scope>NUCLEOTIDE SEQUENCE [LARGE SCALE GENOMIC DNA]</scope>
    <source>
        <strain evidence="2 7">V10</strain>
    </source>
</reference>
<reference evidence="4 6" key="3">
    <citation type="submission" date="2019-04" db="EMBL/GenBank/DDBJ databases">
        <title>Microbes associate with the intestines of laboratory mice.</title>
        <authorList>
            <person name="Navarre W."/>
            <person name="Wong E."/>
            <person name="Huang K."/>
            <person name="Tropini C."/>
            <person name="Ng K."/>
            <person name="Yu B."/>
        </authorList>
    </citation>
    <scope>NUCLEOTIDE SEQUENCE [LARGE SCALE GENOMIC DNA]</scope>
    <source>
        <strain evidence="4 6">NM26_J9</strain>
    </source>
</reference>
<sequence>MKKLAIATLLLTTFTLSGCEGGNKDIWGTEYEFKKAEIKMMDGTVKKVKVKEWSRDDQANNIRVTTPDGTSYYSGSENIMLINEKNEATTQKSAKSSESAKNY</sequence>
<evidence type="ECO:0000313" key="3">
    <source>
        <dbReference type="EMBL" id="RXV64815.1"/>
    </source>
</evidence>
<gene>
    <name evidence="3" type="ORF">D6C19_10630</name>
    <name evidence="4" type="ORF">E5340_05015</name>
    <name evidence="2" type="ORF">FEE40_09085</name>
</gene>
<evidence type="ECO:0000313" key="6">
    <source>
        <dbReference type="Proteomes" id="UP000306855"/>
    </source>
</evidence>
<evidence type="ECO:0000256" key="1">
    <source>
        <dbReference type="SAM" id="MobiDB-lite"/>
    </source>
</evidence>
<reference evidence="3 5" key="1">
    <citation type="submission" date="2018-09" db="EMBL/GenBank/DDBJ databases">
        <title>Murine metabolic-syndrome-specific gut microbial biobank.</title>
        <authorList>
            <person name="Liu C."/>
        </authorList>
    </citation>
    <scope>NUCLEOTIDE SEQUENCE [LARGE SCALE GENOMIC DNA]</scope>
    <source>
        <strain evidence="3 5">C-30</strain>
    </source>
</reference>
<dbReference type="Proteomes" id="UP000463931">
    <property type="component" value="Chromosome"/>
</dbReference>
<accession>A0A4Q2A743</accession>
<evidence type="ECO:0000313" key="2">
    <source>
        <dbReference type="EMBL" id="QIA90290.1"/>
    </source>
</evidence>
<protein>
    <submittedName>
        <fullName evidence="3">Uncharacterized protein</fullName>
    </submittedName>
</protein>